<accession>A0A1N7S2G4</accession>
<protein>
    <submittedName>
        <fullName evidence="1">Uncharacterized protein</fullName>
    </submittedName>
</protein>
<reference evidence="1" key="1">
    <citation type="submission" date="2016-12" db="EMBL/GenBank/DDBJ databases">
        <authorList>
            <person name="Moulin L."/>
        </authorList>
    </citation>
    <scope>NUCLEOTIDE SEQUENCE [LARGE SCALE GENOMIC DNA]</scope>
    <source>
        <strain evidence="1">STM 7183</strain>
    </source>
</reference>
<comment type="caution">
    <text evidence="1">The sequence shown here is derived from an EMBL/GenBank/DDBJ whole genome shotgun (WGS) entry which is preliminary data.</text>
</comment>
<organism evidence="1 2">
    <name type="scientific">Paraburkholderia piptadeniae</name>
    <dbReference type="NCBI Taxonomy" id="1701573"/>
    <lineage>
        <taxon>Bacteria</taxon>
        <taxon>Pseudomonadati</taxon>
        <taxon>Pseudomonadota</taxon>
        <taxon>Betaproteobacteria</taxon>
        <taxon>Burkholderiales</taxon>
        <taxon>Burkholderiaceae</taxon>
        <taxon>Paraburkholderia</taxon>
    </lineage>
</organism>
<keyword evidence="2" id="KW-1185">Reference proteome</keyword>
<dbReference type="Proteomes" id="UP000195569">
    <property type="component" value="Unassembled WGS sequence"/>
</dbReference>
<name>A0A1N7S2G4_9BURK</name>
<evidence type="ECO:0000313" key="2">
    <source>
        <dbReference type="Proteomes" id="UP000195569"/>
    </source>
</evidence>
<dbReference type="AlphaFoldDB" id="A0A1N7S2G4"/>
<dbReference type="EMBL" id="CYGY02000030">
    <property type="protein sequence ID" value="SIT41595.1"/>
    <property type="molecule type" value="Genomic_DNA"/>
</dbReference>
<proteinExistence type="predicted"/>
<evidence type="ECO:0000313" key="1">
    <source>
        <dbReference type="EMBL" id="SIT41595.1"/>
    </source>
</evidence>
<gene>
    <name evidence="1" type="ORF">BN2476_300080</name>
</gene>
<sequence>MPADLLPFRPYARQQLTRGDMSPELLFRLHLVPGYVTRLLCFGVYVWPRLKSMDALDLMRGLRSSHAWFRNSMGRSCGWRRSAR</sequence>